<evidence type="ECO:0000256" key="7">
    <source>
        <dbReference type="ARBA" id="ARBA00022771"/>
    </source>
</evidence>
<dbReference type="PROSITE" id="PS50880">
    <property type="entry name" value="TOPRIM"/>
    <property type="match status" value="1"/>
</dbReference>
<keyword evidence="10 12" id="KW-0238">DNA-binding</keyword>
<evidence type="ECO:0000256" key="8">
    <source>
        <dbReference type="ARBA" id="ARBA00022833"/>
    </source>
</evidence>
<dbReference type="InterPro" id="IPR013264">
    <property type="entry name" value="DNAG_N"/>
</dbReference>
<keyword evidence="4 12" id="KW-0548">Nucleotidyltransferase</keyword>
<dbReference type="GO" id="GO:0003899">
    <property type="term" value="F:DNA-directed RNA polymerase activity"/>
    <property type="evidence" value="ECO:0007669"/>
    <property type="project" value="UniProtKB-UniRule"/>
</dbReference>
<name>A0A172U238_9BACT</name>
<dbReference type="PANTHER" id="PTHR30313">
    <property type="entry name" value="DNA PRIMASE"/>
    <property type="match status" value="1"/>
</dbReference>
<dbReference type="SMART" id="SM00400">
    <property type="entry name" value="ZnF_CHCC"/>
    <property type="match status" value="1"/>
</dbReference>
<dbReference type="FunFam" id="3.90.580.10:FF:000001">
    <property type="entry name" value="DNA primase"/>
    <property type="match status" value="1"/>
</dbReference>
<feature type="zinc finger region" description="CHC2-type" evidence="12 14">
    <location>
        <begin position="37"/>
        <end position="61"/>
    </location>
</feature>
<dbReference type="GO" id="GO:0005737">
    <property type="term" value="C:cytoplasm"/>
    <property type="evidence" value="ECO:0007669"/>
    <property type="project" value="TreeGrafter"/>
</dbReference>
<organism evidence="16 17">
    <name type="scientific">Flavisolibacter tropicus</name>
    <dbReference type="NCBI Taxonomy" id="1492898"/>
    <lineage>
        <taxon>Bacteria</taxon>
        <taxon>Pseudomonadati</taxon>
        <taxon>Bacteroidota</taxon>
        <taxon>Chitinophagia</taxon>
        <taxon>Chitinophagales</taxon>
        <taxon>Chitinophagaceae</taxon>
        <taxon>Flavisolibacter</taxon>
    </lineage>
</organism>
<gene>
    <name evidence="12" type="primary">dnaG</name>
    <name evidence="16" type="ORF">SY85_02270</name>
</gene>
<dbReference type="OrthoDB" id="9803773at2"/>
<dbReference type="KEGG" id="fla:SY85_02270"/>
<keyword evidence="5 12" id="KW-0235">DNA replication</keyword>
<evidence type="ECO:0000256" key="9">
    <source>
        <dbReference type="ARBA" id="ARBA00022842"/>
    </source>
</evidence>
<dbReference type="EC" id="2.7.7.101" evidence="12"/>
<keyword evidence="17" id="KW-1185">Reference proteome</keyword>
<feature type="domain" description="Toprim" evidence="15">
    <location>
        <begin position="259"/>
        <end position="340"/>
    </location>
</feature>
<dbReference type="InterPro" id="IPR034151">
    <property type="entry name" value="TOPRIM_DnaG_bac"/>
</dbReference>
<dbReference type="PANTHER" id="PTHR30313:SF2">
    <property type="entry name" value="DNA PRIMASE"/>
    <property type="match status" value="1"/>
</dbReference>
<evidence type="ECO:0000256" key="12">
    <source>
        <dbReference type="HAMAP-Rule" id="MF_00974"/>
    </source>
</evidence>
<dbReference type="CDD" id="cd03364">
    <property type="entry name" value="TOPRIM_DnaG_primases"/>
    <property type="match status" value="1"/>
</dbReference>
<keyword evidence="7 12" id="KW-0863">Zinc-finger</keyword>
<evidence type="ECO:0000259" key="15">
    <source>
        <dbReference type="PROSITE" id="PS50880"/>
    </source>
</evidence>
<dbReference type="GO" id="GO:0003677">
    <property type="term" value="F:DNA binding"/>
    <property type="evidence" value="ECO:0007669"/>
    <property type="project" value="UniProtKB-KW"/>
</dbReference>
<dbReference type="EMBL" id="CP011390">
    <property type="protein sequence ID" value="ANE53272.1"/>
    <property type="molecule type" value="Genomic_DNA"/>
</dbReference>
<comment type="domain">
    <text evidence="12">Contains an N-terminal zinc-binding domain, a central core domain that contains the primase activity, and a C-terminal DnaB-binding domain.</text>
</comment>
<dbReference type="GO" id="GO:0000428">
    <property type="term" value="C:DNA-directed RNA polymerase complex"/>
    <property type="evidence" value="ECO:0007669"/>
    <property type="project" value="UniProtKB-KW"/>
</dbReference>
<sequence length="674" mass="76988">MISQNTIQQILSRIDVLDVVGGFVKLKKRGANYLGLCPFHNERTPSFTVSPSKEIFKCFGCGKSGNSISFLMELEKFSYAEALKWLAKRYNIEIEETGVSPEAIQQQQVAESLYIINQFAQKFYDKQLFESEEGQSIGLPYIQQRGFTEATIRKFGLGYAPDKRDVFTKEALANHYNKDLLLKTGLVANRNDQLVDNYRDRIVFPIHNNSGKIIGFGARLIKSNDKAPKYINTPENELYIKSKILYGNYFARQAIDKNDECLLVEGYTDVLSLHQGGIENVVASGGTSLTLDQLRLIKKYTKNLTIVYDGDAAGVKAALRGLDMALEEGLNVKLVLVPDKEDPDSYLQKVGATAFKAFIQENKKDFVLFKLELSLKDVGNDAAKKSELVNQIAETIAKIDKAEDFTKQQEYIRQSAQLLKVEESGFTALVNKFIRNRIALQEQKLPFDEAKHHEEVANEGTTVNFDDQTFELLYKEELQEKEIVRVLLEHGKKPWDSEHNIAGYILSELPEEELFQSGTVLKFLHTYKNLFHQFNEVDKSQFVYSEDKELSTFAVSLLSFPHEQSNHWKDESNSNGFQKTLYQQDYKSFMYSISKDGKERLSSFLLTQKDTTNEEVISAVNYLKLRKIKKLLMQNQADMQTADASQFNNLILTHQFLKQQEMEITKTLGTVIMR</sequence>
<reference evidence="16 17" key="2">
    <citation type="journal article" date="2016" name="Int. J. Syst. Evol. Microbiol.">
        <title>Flavisolibacter tropicus sp. nov., isolated from tropical soil.</title>
        <authorList>
            <person name="Lee J.J."/>
            <person name="Kang M.S."/>
            <person name="Kim G.S."/>
            <person name="Lee C.S."/>
            <person name="Lim S."/>
            <person name="Lee J."/>
            <person name="Roh S.H."/>
            <person name="Kang H."/>
            <person name="Ha J.M."/>
            <person name="Bae S."/>
            <person name="Jung H.Y."/>
            <person name="Kim M.K."/>
        </authorList>
    </citation>
    <scope>NUCLEOTIDE SEQUENCE [LARGE SCALE GENOMIC DNA]</scope>
    <source>
        <strain evidence="16 17">LCS9</strain>
    </source>
</reference>
<evidence type="ECO:0000313" key="16">
    <source>
        <dbReference type="EMBL" id="ANE53272.1"/>
    </source>
</evidence>
<dbReference type="Pfam" id="PF08275">
    <property type="entry name" value="DNAG_N"/>
    <property type="match status" value="1"/>
</dbReference>
<keyword evidence="3 12" id="KW-0808">Transferase</keyword>
<dbReference type="InterPro" id="IPR006171">
    <property type="entry name" value="TOPRIM_dom"/>
</dbReference>
<comment type="similarity">
    <text evidence="12 13">Belongs to the DnaG primase family.</text>
</comment>
<evidence type="ECO:0000256" key="13">
    <source>
        <dbReference type="PIRNR" id="PIRNR002811"/>
    </source>
</evidence>
<comment type="subunit">
    <text evidence="12">Monomer. Interacts with DnaB.</text>
</comment>
<evidence type="ECO:0000256" key="1">
    <source>
        <dbReference type="ARBA" id="ARBA00022478"/>
    </source>
</evidence>
<proteinExistence type="inferred from homology"/>
<dbReference type="InterPro" id="IPR002694">
    <property type="entry name" value="Znf_CHC2"/>
</dbReference>
<comment type="cofactor">
    <cofactor evidence="12 13 14">
        <name>Zn(2+)</name>
        <dbReference type="ChEBI" id="CHEBI:29105"/>
    </cofactor>
    <text evidence="12 13 14">Binds 1 zinc ion per monomer.</text>
</comment>
<evidence type="ECO:0000313" key="17">
    <source>
        <dbReference type="Proteomes" id="UP000077177"/>
    </source>
</evidence>
<dbReference type="STRING" id="1492898.SY85_02270"/>
<dbReference type="GO" id="GO:1990077">
    <property type="term" value="C:primosome complex"/>
    <property type="evidence" value="ECO:0007669"/>
    <property type="project" value="UniProtKB-KW"/>
</dbReference>
<evidence type="ECO:0000256" key="5">
    <source>
        <dbReference type="ARBA" id="ARBA00022705"/>
    </source>
</evidence>
<protein>
    <recommendedName>
        <fullName evidence="12 13">DNA primase</fullName>
        <ecNumber evidence="12">2.7.7.101</ecNumber>
    </recommendedName>
</protein>
<comment type="function">
    <text evidence="12 13">RNA polymerase that catalyzes the synthesis of short RNA molecules used as primers for DNA polymerase during DNA replication.</text>
</comment>
<dbReference type="SUPFAM" id="SSF57783">
    <property type="entry name" value="Zinc beta-ribbon"/>
    <property type="match status" value="1"/>
</dbReference>
<dbReference type="GO" id="GO:0008270">
    <property type="term" value="F:zinc ion binding"/>
    <property type="evidence" value="ECO:0007669"/>
    <property type="project" value="UniProtKB-UniRule"/>
</dbReference>
<evidence type="ECO:0000256" key="4">
    <source>
        <dbReference type="ARBA" id="ARBA00022695"/>
    </source>
</evidence>
<dbReference type="PIRSF" id="PIRSF002811">
    <property type="entry name" value="DnaG"/>
    <property type="match status" value="1"/>
</dbReference>
<keyword evidence="11 12" id="KW-0804">Transcription</keyword>
<dbReference type="GO" id="GO:0006269">
    <property type="term" value="P:DNA replication, synthesis of primer"/>
    <property type="evidence" value="ECO:0007669"/>
    <property type="project" value="UniProtKB-UniRule"/>
</dbReference>
<dbReference type="Gene3D" id="3.90.580.10">
    <property type="entry name" value="Zinc finger, CHC2-type domain"/>
    <property type="match status" value="1"/>
</dbReference>
<dbReference type="HAMAP" id="MF_00974">
    <property type="entry name" value="DNA_primase_DnaG"/>
    <property type="match status" value="1"/>
</dbReference>
<keyword evidence="1 12" id="KW-0240">DNA-directed RNA polymerase</keyword>
<dbReference type="FunFam" id="3.40.1360.10:FF:000002">
    <property type="entry name" value="DNA primase"/>
    <property type="match status" value="1"/>
</dbReference>
<evidence type="ECO:0000256" key="2">
    <source>
        <dbReference type="ARBA" id="ARBA00022515"/>
    </source>
</evidence>
<dbReference type="InterPro" id="IPR030846">
    <property type="entry name" value="DnaG_bac"/>
</dbReference>
<keyword evidence="2 12" id="KW-0639">Primosome</keyword>
<reference evidence="17" key="1">
    <citation type="submission" date="2015-01" db="EMBL/GenBank/DDBJ databases">
        <title>Flavisolibacter sp./LCS9/ whole genome sequencing.</title>
        <authorList>
            <person name="Kim M.K."/>
            <person name="Srinivasan S."/>
            <person name="Lee J.-J."/>
        </authorList>
    </citation>
    <scope>NUCLEOTIDE SEQUENCE [LARGE SCALE GENOMIC DNA]</scope>
    <source>
        <strain evidence="17">LCS9</strain>
    </source>
</reference>
<evidence type="ECO:0000256" key="3">
    <source>
        <dbReference type="ARBA" id="ARBA00022679"/>
    </source>
</evidence>
<dbReference type="InterPro" id="IPR036977">
    <property type="entry name" value="DNA_primase_Znf_CHC2"/>
</dbReference>
<comment type="catalytic activity">
    <reaction evidence="12">
        <text>ssDNA + n NTP = ssDNA/pppN(pN)n-1 hybrid + (n-1) diphosphate.</text>
        <dbReference type="EC" id="2.7.7.101"/>
    </reaction>
</comment>
<keyword evidence="8 12" id="KW-0862">Zinc</keyword>
<dbReference type="PATRIC" id="fig|1492898.3.peg.497"/>
<dbReference type="Gene3D" id="3.90.980.10">
    <property type="entry name" value="DNA primase, catalytic core, N-terminal domain"/>
    <property type="match status" value="1"/>
</dbReference>
<dbReference type="SUPFAM" id="SSF56731">
    <property type="entry name" value="DNA primase core"/>
    <property type="match status" value="1"/>
</dbReference>
<evidence type="ECO:0000256" key="10">
    <source>
        <dbReference type="ARBA" id="ARBA00023125"/>
    </source>
</evidence>
<evidence type="ECO:0000256" key="11">
    <source>
        <dbReference type="ARBA" id="ARBA00023163"/>
    </source>
</evidence>
<dbReference type="Pfam" id="PF01807">
    <property type="entry name" value="Zn_ribbon_DnaG"/>
    <property type="match status" value="1"/>
</dbReference>
<keyword evidence="9" id="KW-0460">Magnesium</keyword>
<dbReference type="Gene3D" id="3.40.1360.10">
    <property type="match status" value="1"/>
</dbReference>
<keyword evidence="6 12" id="KW-0479">Metal-binding</keyword>
<dbReference type="NCBIfam" id="TIGR01391">
    <property type="entry name" value="dnaG"/>
    <property type="match status" value="1"/>
</dbReference>
<dbReference type="InterPro" id="IPR006295">
    <property type="entry name" value="DNA_primase_DnaG"/>
</dbReference>
<dbReference type="InterPro" id="IPR050219">
    <property type="entry name" value="DnaG_primase"/>
</dbReference>
<dbReference type="Proteomes" id="UP000077177">
    <property type="component" value="Chromosome"/>
</dbReference>
<dbReference type="SMART" id="SM00493">
    <property type="entry name" value="TOPRIM"/>
    <property type="match status" value="1"/>
</dbReference>
<accession>A0A172U238</accession>
<evidence type="ECO:0000256" key="6">
    <source>
        <dbReference type="ARBA" id="ARBA00022723"/>
    </source>
</evidence>
<evidence type="ECO:0000256" key="14">
    <source>
        <dbReference type="PIRSR" id="PIRSR002811-1"/>
    </source>
</evidence>
<dbReference type="RefSeq" id="WP_066409260.1">
    <property type="nucleotide sequence ID" value="NZ_CP011390.1"/>
</dbReference>
<dbReference type="Pfam" id="PF13155">
    <property type="entry name" value="Toprim_2"/>
    <property type="match status" value="1"/>
</dbReference>
<dbReference type="InterPro" id="IPR037068">
    <property type="entry name" value="DNA_primase_core_N_sf"/>
</dbReference>
<dbReference type="AlphaFoldDB" id="A0A172U238"/>